<evidence type="ECO:0000313" key="2">
    <source>
        <dbReference type="EMBL" id="KAF1722202.1"/>
    </source>
</evidence>
<organism evidence="2 3">
    <name type="scientific">Pseudoxanthomonas japonensis</name>
    <dbReference type="NCBI Taxonomy" id="69284"/>
    <lineage>
        <taxon>Bacteria</taxon>
        <taxon>Pseudomonadati</taxon>
        <taxon>Pseudomonadota</taxon>
        <taxon>Gammaproteobacteria</taxon>
        <taxon>Lysobacterales</taxon>
        <taxon>Lysobacteraceae</taxon>
        <taxon>Pseudoxanthomonas</taxon>
    </lineage>
</organism>
<proteinExistence type="predicted"/>
<evidence type="ECO:0000256" key="1">
    <source>
        <dbReference type="SAM" id="MobiDB-lite"/>
    </source>
</evidence>
<reference evidence="2 3" key="1">
    <citation type="submission" date="2017-10" db="EMBL/GenBank/DDBJ databases">
        <title>Whole genome sequencing of members of genus Pseudoxanthomonas.</title>
        <authorList>
            <person name="Kumar S."/>
            <person name="Bansal K."/>
            <person name="Kaur A."/>
            <person name="Patil P."/>
            <person name="Sharma S."/>
            <person name="Patil P.B."/>
        </authorList>
    </citation>
    <scope>NUCLEOTIDE SEQUENCE [LARGE SCALE GENOMIC DNA]</scope>
    <source>
        <strain evidence="2 3">DSM 17109</strain>
    </source>
</reference>
<accession>A0ABQ6ZCY8</accession>
<protein>
    <submittedName>
        <fullName evidence="2">Uncharacterized protein</fullName>
    </submittedName>
</protein>
<gene>
    <name evidence="2" type="ORF">CSC78_17440</name>
</gene>
<sequence length="63" mass="6838">MLVAWLHWNGQDVTRSTPRCEPSELPPGQTSDCARCQQDMAMSRTTDDVPPVPARGGTAAPRS</sequence>
<comment type="caution">
    <text evidence="2">The sequence shown here is derived from an EMBL/GenBank/DDBJ whole genome shotgun (WGS) entry which is preliminary data.</text>
</comment>
<keyword evidence="3" id="KW-1185">Reference proteome</keyword>
<feature type="region of interest" description="Disordered" evidence="1">
    <location>
        <begin position="42"/>
        <end position="63"/>
    </location>
</feature>
<dbReference type="EMBL" id="PDWW01000034">
    <property type="protein sequence ID" value="KAF1722202.1"/>
    <property type="molecule type" value="Genomic_DNA"/>
</dbReference>
<evidence type="ECO:0000313" key="3">
    <source>
        <dbReference type="Proteomes" id="UP000781710"/>
    </source>
</evidence>
<name>A0ABQ6ZCY8_9GAMM</name>
<dbReference type="Proteomes" id="UP000781710">
    <property type="component" value="Unassembled WGS sequence"/>
</dbReference>